<dbReference type="AlphaFoldDB" id="A0AA38G7N3"/>
<comment type="caution">
    <text evidence="1">The sequence shown here is derived from an EMBL/GenBank/DDBJ whole genome shotgun (WGS) entry which is preliminary data.</text>
</comment>
<evidence type="ECO:0000313" key="2">
    <source>
        <dbReference type="Proteomes" id="UP000824469"/>
    </source>
</evidence>
<dbReference type="EMBL" id="JAHRHJ020000004">
    <property type="protein sequence ID" value="KAH9316890.1"/>
    <property type="molecule type" value="Genomic_DNA"/>
</dbReference>
<dbReference type="PANTHER" id="PTHR33710">
    <property type="entry name" value="BNAC02G09200D PROTEIN"/>
    <property type="match status" value="1"/>
</dbReference>
<evidence type="ECO:0008006" key="3">
    <source>
        <dbReference type="Google" id="ProtNLM"/>
    </source>
</evidence>
<gene>
    <name evidence="1" type="ORF">KI387_018659</name>
</gene>
<feature type="non-terminal residue" evidence="1">
    <location>
        <position position="123"/>
    </location>
</feature>
<accession>A0AA38G7N3</accession>
<proteinExistence type="predicted"/>
<evidence type="ECO:0000313" key="1">
    <source>
        <dbReference type="EMBL" id="KAH9316890.1"/>
    </source>
</evidence>
<feature type="non-terminal residue" evidence="1">
    <location>
        <position position="1"/>
    </location>
</feature>
<organism evidence="1 2">
    <name type="scientific">Taxus chinensis</name>
    <name type="common">Chinese yew</name>
    <name type="synonym">Taxus wallichiana var. chinensis</name>
    <dbReference type="NCBI Taxonomy" id="29808"/>
    <lineage>
        <taxon>Eukaryota</taxon>
        <taxon>Viridiplantae</taxon>
        <taxon>Streptophyta</taxon>
        <taxon>Embryophyta</taxon>
        <taxon>Tracheophyta</taxon>
        <taxon>Spermatophyta</taxon>
        <taxon>Pinopsida</taxon>
        <taxon>Pinidae</taxon>
        <taxon>Conifers II</taxon>
        <taxon>Cupressales</taxon>
        <taxon>Taxaceae</taxon>
        <taxon>Taxus</taxon>
    </lineage>
</organism>
<dbReference type="PANTHER" id="PTHR33710:SF71">
    <property type="entry name" value="ENDONUCLEASE_EXONUCLEASE_PHOSPHATASE DOMAIN-CONTAINING PROTEIN"/>
    <property type="match status" value="1"/>
</dbReference>
<name>A0AA38G7N3_TAXCH</name>
<dbReference type="Proteomes" id="UP000824469">
    <property type="component" value="Unassembled WGS sequence"/>
</dbReference>
<dbReference type="OMA" id="SANWILD"/>
<keyword evidence="2" id="KW-1185">Reference proteome</keyword>
<protein>
    <recommendedName>
        <fullName evidence="3">Reverse transcriptase</fullName>
    </recommendedName>
</protein>
<reference evidence="1 2" key="1">
    <citation type="journal article" date="2021" name="Nat. Plants">
        <title>The Taxus genome provides insights into paclitaxel biosynthesis.</title>
        <authorList>
            <person name="Xiong X."/>
            <person name="Gou J."/>
            <person name="Liao Q."/>
            <person name="Li Y."/>
            <person name="Zhou Q."/>
            <person name="Bi G."/>
            <person name="Li C."/>
            <person name="Du R."/>
            <person name="Wang X."/>
            <person name="Sun T."/>
            <person name="Guo L."/>
            <person name="Liang H."/>
            <person name="Lu P."/>
            <person name="Wu Y."/>
            <person name="Zhang Z."/>
            <person name="Ro D.K."/>
            <person name="Shang Y."/>
            <person name="Huang S."/>
            <person name="Yan J."/>
        </authorList>
    </citation>
    <scope>NUCLEOTIDE SEQUENCE [LARGE SCALE GENOMIC DNA]</scope>
    <source>
        <strain evidence="1">Ta-2019</strain>
    </source>
</reference>
<sequence>VKLDRALISANWILDQNFHLSSLPRTGSDHNPIVLNFFNWTKPFHGNFKFEKMWLEHEDILDRIKERWDWECTGTTQFRLLQKLKNVKQKIRIWNKEVFGNIFEKKKELKQQLEELVLNVSMK</sequence>